<feature type="region of interest" description="Disordered" evidence="1">
    <location>
        <begin position="90"/>
        <end position="137"/>
    </location>
</feature>
<keyword evidence="3" id="KW-1185">Reference proteome</keyword>
<dbReference type="EMBL" id="JAINUG010000129">
    <property type="protein sequence ID" value="KAJ8394186.1"/>
    <property type="molecule type" value="Genomic_DNA"/>
</dbReference>
<evidence type="ECO:0000256" key="1">
    <source>
        <dbReference type="SAM" id="MobiDB-lite"/>
    </source>
</evidence>
<evidence type="ECO:0000313" key="3">
    <source>
        <dbReference type="Proteomes" id="UP001221898"/>
    </source>
</evidence>
<protein>
    <submittedName>
        <fullName evidence="2">Uncharacterized protein</fullName>
    </submittedName>
</protein>
<sequence>MTNRPSVDTSSFRYGVSSCAEALVPFWRWAERQPDERGAYSCEPRAERLRGRARDSASQTPLGGPLRDQHDGARLGERCSLVTLFINAGPDSTPAPSRVPPIAGRGGHGTVPAERSLCERPSGGSASAKSPGCPSMD</sequence>
<name>A0AAD7S1B0_9TELE</name>
<dbReference type="Proteomes" id="UP001221898">
    <property type="component" value="Unassembled WGS sequence"/>
</dbReference>
<feature type="compositionally biased region" description="Low complexity" evidence="1">
    <location>
        <begin position="121"/>
        <end position="137"/>
    </location>
</feature>
<organism evidence="2 3">
    <name type="scientific">Aldrovandia affinis</name>
    <dbReference type="NCBI Taxonomy" id="143900"/>
    <lineage>
        <taxon>Eukaryota</taxon>
        <taxon>Metazoa</taxon>
        <taxon>Chordata</taxon>
        <taxon>Craniata</taxon>
        <taxon>Vertebrata</taxon>
        <taxon>Euteleostomi</taxon>
        <taxon>Actinopterygii</taxon>
        <taxon>Neopterygii</taxon>
        <taxon>Teleostei</taxon>
        <taxon>Notacanthiformes</taxon>
        <taxon>Halosauridae</taxon>
        <taxon>Aldrovandia</taxon>
    </lineage>
</organism>
<comment type="caution">
    <text evidence="2">The sequence shown here is derived from an EMBL/GenBank/DDBJ whole genome shotgun (WGS) entry which is preliminary data.</text>
</comment>
<accession>A0AAD7S1B0</accession>
<gene>
    <name evidence="2" type="ORF">AAFF_G00049910</name>
</gene>
<feature type="region of interest" description="Disordered" evidence="1">
    <location>
        <begin position="48"/>
        <end position="73"/>
    </location>
</feature>
<reference evidence="2" key="1">
    <citation type="journal article" date="2023" name="Science">
        <title>Genome structures resolve the early diversification of teleost fishes.</title>
        <authorList>
            <person name="Parey E."/>
            <person name="Louis A."/>
            <person name="Montfort J."/>
            <person name="Bouchez O."/>
            <person name="Roques C."/>
            <person name="Iampietro C."/>
            <person name="Lluch J."/>
            <person name="Castinel A."/>
            <person name="Donnadieu C."/>
            <person name="Desvignes T."/>
            <person name="Floi Bucao C."/>
            <person name="Jouanno E."/>
            <person name="Wen M."/>
            <person name="Mejri S."/>
            <person name="Dirks R."/>
            <person name="Jansen H."/>
            <person name="Henkel C."/>
            <person name="Chen W.J."/>
            <person name="Zahm M."/>
            <person name="Cabau C."/>
            <person name="Klopp C."/>
            <person name="Thompson A.W."/>
            <person name="Robinson-Rechavi M."/>
            <person name="Braasch I."/>
            <person name="Lecointre G."/>
            <person name="Bobe J."/>
            <person name="Postlethwait J.H."/>
            <person name="Berthelot C."/>
            <person name="Roest Crollius H."/>
            <person name="Guiguen Y."/>
        </authorList>
    </citation>
    <scope>NUCLEOTIDE SEQUENCE</scope>
    <source>
        <strain evidence="2">NC1722</strain>
    </source>
</reference>
<proteinExistence type="predicted"/>
<dbReference type="AlphaFoldDB" id="A0AAD7S1B0"/>
<evidence type="ECO:0000313" key="2">
    <source>
        <dbReference type="EMBL" id="KAJ8394186.1"/>
    </source>
</evidence>